<accession>A0ABU1MKN6</accession>
<evidence type="ECO:0000259" key="1">
    <source>
        <dbReference type="Pfam" id="PF12728"/>
    </source>
</evidence>
<proteinExistence type="predicted"/>
<dbReference type="Gene3D" id="3.90.105.50">
    <property type="match status" value="1"/>
</dbReference>
<feature type="domain" description="Helix-turn-helix" evidence="1">
    <location>
        <begin position="21"/>
        <end position="65"/>
    </location>
</feature>
<keyword evidence="3" id="KW-1185">Reference proteome</keyword>
<comment type="caution">
    <text evidence="2">The sequence shown here is derived from an EMBL/GenBank/DDBJ whole genome shotgun (WGS) entry which is preliminary data.</text>
</comment>
<dbReference type="RefSeq" id="WP_309804720.1">
    <property type="nucleotide sequence ID" value="NZ_JAVDRD010000002.1"/>
</dbReference>
<dbReference type="InterPro" id="IPR010093">
    <property type="entry name" value="SinI_DNA-bd"/>
</dbReference>
<evidence type="ECO:0000313" key="2">
    <source>
        <dbReference type="EMBL" id="MDR6510472.1"/>
    </source>
</evidence>
<dbReference type="InterPro" id="IPR041657">
    <property type="entry name" value="HTH_17"/>
</dbReference>
<dbReference type="NCBIfam" id="TIGR01764">
    <property type="entry name" value="excise"/>
    <property type="match status" value="1"/>
</dbReference>
<protein>
    <submittedName>
        <fullName evidence="2">Excisionase family DNA binding protein</fullName>
    </submittedName>
</protein>
<dbReference type="Pfam" id="PF12728">
    <property type="entry name" value="HTH_17"/>
    <property type="match status" value="1"/>
</dbReference>
<dbReference type="EMBL" id="JAVDRD010000002">
    <property type="protein sequence ID" value="MDR6510472.1"/>
    <property type="molecule type" value="Genomic_DNA"/>
</dbReference>
<name>A0ABU1MKN6_9SPHN</name>
<organism evidence="2 3">
    <name type="scientific">Novosphingobium capsulatum</name>
    <dbReference type="NCBI Taxonomy" id="13688"/>
    <lineage>
        <taxon>Bacteria</taxon>
        <taxon>Pseudomonadati</taxon>
        <taxon>Pseudomonadota</taxon>
        <taxon>Alphaproteobacteria</taxon>
        <taxon>Sphingomonadales</taxon>
        <taxon>Sphingomonadaceae</taxon>
        <taxon>Novosphingobium</taxon>
    </lineage>
</organism>
<gene>
    <name evidence="2" type="ORF">J2792_001332</name>
</gene>
<dbReference type="InterPro" id="IPR038148">
    <property type="entry name" value="Tn1545/Tn916_Xis"/>
</dbReference>
<reference evidence="2 3" key="1">
    <citation type="submission" date="2023-07" db="EMBL/GenBank/DDBJ databases">
        <title>Sorghum-associated microbial communities from plants grown in Nebraska, USA.</title>
        <authorList>
            <person name="Schachtman D."/>
        </authorList>
    </citation>
    <scope>NUCLEOTIDE SEQUENCE [LARGE SCALE GENOMIC DNA]</scope>
    <source>
        <strain evidence="2 3">DS1027</strain>
    </source>
</reference>
<evidence type="ECO:0000313" key="3">
    <source>
        <dbReference type="Proteomes" id="UP001184150"/>
    </source>
</evidence>
<sequence length="74" mass="8020">MSIPSGQAKPEPYKTDPLTVRIPEACRLTGIGRSKLYELIADGSIEIVKVGGMTLIPFDSLKRLIVDAREGHGL</sequence>
<dbReference type="Proteomes" id="UP001184150">
    <property type="component" value="Unassembled WGS sequence"/>
</dbReference>